<comment type="caution">
    <text evidence="2">The sequence shown here is derived from an EMBL/GenBank/DDBJ whole genome shotgun (WGS) entry which is preliminary data.</text>
</comment>
<feature type="repeat" description="TPR" evidence="1">
    <location>
        <begin position="78"/>
        <end position="111"/>
    </location>
</feature>
<dbReference type="SMART" id="SM00028">
    <property type="entry name" value="TPR"/>
    <property type="match status" value="6"/>
</dbReference>
<dbReference type="Proteomes" id="UP001246244">
    <property type="component" value="Unassembled WGS sequence"/>
</dbReference>
<dbReference type="Pfam" id="PF13424">
    <property type="entry name" value="TPR_12"/>
    <property type="match status" value="1"/>
</dbReference>
<dbReference type="Pfam" id="PF13181">
    <property type="entry name" value="TPR_8"/>
    <property type="match status" value="2"/>
</dbReference>
<proteinExistence type="predicted"/>
<dbReference type="InterPro" id="IPR011990">
    <property type="entry name" value="TPR-like_helical_dom_sf"/>
</dbReference>
<protein>
    <submittedName>
        <fullName evidence="2">Tetratricopeptide repeat protein</fullName>
    </submittedName>
</protein>
<reference evidence="3" key="1">
    <citation type="submission" date="2023-07" db="EMBL/GenBank/DDBJ databases">
        <title>Whole-genome sequencing of a new Methanosarcina sp. Z-7115.</title>
        <authorList>
            <person name="Zhilina T.N."/>
            <person name="Merkel A.Y."/>
        </authorList>
    </citation>
    <scope>NUCLEOTIDE SEQUENCE [LARGE SCALE GENOMIC DNA]</scope>
    <source>
        <strain evidence="3">Z-7115</strain>
    </source>
</reference>
<keyword evidence="3" id="KW-1185">Reference proteome</keyword>
<accession>A0ABU2D1X7</accession>
<dbReference type="InterPro" id="IPR052943">
    <property type="entry name" value="TMTC_O-mannosyl-trnsfr"/>
</dbReference>
<evidence type="ECO:0000256" key="1">
    <source>
        <dbReference type="PROSITE-ProRule" id="PRU00339"/>
    </source>
</evidence>
<dbReference type="PROSITE" id="PS50005">
    <property type="entry name" value="TPR"/>
    <property type="match status" value="6"/>
</dbReference>
<dbReference type="PANTHER" id="PTHR44809">
    <property type="match status" value="1"/>
</dbReference>
<dbReference type="InterPro" id="IPR019734">
    <property type="entry name" value="TPR_rpt"/>
</dbReference>
<dbReference type="Gene3D" id="1.25.40.10">
    <property type="entry name" value="Tetratricopeptide repeat domain"/>
    <property type="match status" value="3"/>
</dbReference>
<dbReference type="PANTHER" id="PTHR44809:SF1">
    <property type="entry name" value="PROTEIN O-MANNOSYL-TRANSFERASE TMTC1"/>
    <property type="match status" value="1"/>
</dbReference>
<name>A0ABU2D1X7_9EURY</name>
<feature type="repeat" description="TPR" evidence="1">
    <location>
        <begin position="112"/>
        <end position="145"/>
    </location>
</feature>
<dbReference type="Pfam" id="PF13431">
    <property type="entry name" value="TPR_17"/>
    <property type="match status" value="1"/>
</dbReference>
<feature type="repeat" description="TPR" evidence="1">
    <location>
        <begin position="180"/>
        <end position="213"/>
    </location>
</feature>
<feature type="repeat" description="TPR" evidence="1">
    <location>
        <begin position="248"/>
        <end position="281"/>
    </location>
</feature>
<dbReference type="RefSeq" id="WP_310576005.1">
    <property type="nucleotide sequence ID" value="NZ_JAVKPK010000033.1"/>
</dbReference>
<feature type="repeat" description="TPR" evidence="1">
    <location>
        <begin position="146"/>
        <end position="179"/>
    </location>
</feature>
<keyword evidence="1" id="KW-0802">TPR repeat</keyword>
<evidence type="ECO:0000313" key="3">
    <source>
        <dbReference type="Proteomes" id="UP001246244"/>
    </source>
</evidence>
<dbReference type="SUPFAM" id="SSF48452">
    <property type="entry name" value="TPR-like"/>
    <property type="match status" value="1"/>
</dbReference>
<evidence type="ECO:0000313" key="2">
    <source>
        <dbReference type="EMBL" id="MDR7665979.1"/>
    </source>
</evidence>
<feature type="repeat" description="TPR" evidence="1">
    <location>
        <begin position="214"/>
        <end position="247"/>
    </location>
</feature>
<organism evidence="2 3">
    <name type="scientific">Methanosarcina baikalica</name>
    <dbReference type="NCBI Taxonomy" id="3073890"/>
    <lineage>
        <taxon>Archaea</taxon>
        <taxon>Methanobacteriati</taxon>
        <taxon>Methanobacteriota</taxon>
        <taxon>Stenosarchaea group</taxon>
        <taxon>Methanomicrobia</taxon>
        <taxon>Methanosarcinales</taxon>
        <taxon>Methanosarcinaceae</taxon>
        <taxon>Methanosarcina</taxon>
    </lineage>
</organism>
<sequence length="626" mass="70927">MENPLIEELLKTVDEFLQSEKGNLNSAVDLAINFSTKNSISSDQLLTLSTFCGSKGAHELAYILAKTAASSSTGPAKAAAHHNAGTASYFMNLLQEAEEQYKLALEADPKHANTHSNYGILLKQMGCREEAEKQYKLALEADPKNVNTHYNYGILLSDMGRREEAEKQYKLALEADPNDADTHSNYGILLKQMGRREEAEKQYKLALEADPKHVNTHLNYGNLLSDMGCREEAGEQYKLALEADPNDADTHYNYGILLSDMGRREEAEEQFKVAIELDPKMPNSHGAYGLLLFYQNLEKEAINETEIASRLCREDGDKVQEHLSLAWLYEKFANKYYDLRDYKKSGEYAEISGDEYIEAGKQSGESFKGTSLTKGYTLKGRAEIRTLEIKTPFYKDLSKRIWNRNSYEIEKFTKVIDCIMDASRCYEKAAKASPKDNKLCNACSISMSCLSEMLDYMLAVIKQEKTPQLEDKLKNWNEKLAIAKSAYKEHSKGELFIESLCKLMGCIQNLDKYKKHGTREYGRAFEECRKELSEIANNIEGPLQKIIEDSAKKMDVCRLKMIPYAGTETGYIPQPSKLSQFLKWISDPNRITVGVAGIILTVVVNHYNEYLFSLIKRFVAMLLSKI</sequence>
<dbReference type="EMBL" id="JAVKPK010000033">
    <property type="protein sequence ID" value="MDR7665979.1"/>
    <property type="molecule type" value="Genomic_DNA"/>
</dbReference>
<gene>
    <name evidence="2" type="ORF">RG963_09380</name>
</gene>
<dbReference type="PROSITE" id="PS50293">
    <property type="entry name" value="TPR_REGION"/>
    <property type="match status" value="1"/>
</dbReference>